<gene>
    <name evidence="1" type="ORF">Godav_013636</name>
</gene>
<name>A0A7J8RHS0_GOSDV</name>
<keyword evidence="2" id="KW-1185">Reference proteome</keyword>
<evidence type="ECO:0000313" key="2">
    <source>
        <dbReference type="Proteomes" id="UP000593561"/>
    </source>
</evidence>
<comment type="caution">
    <text evidence="1">The sequence shown here is derived from an EMBL/GenBank/DDBJ whole genome shotgun (WGS) entry which is preliminary data.</text>
</comment>
<proteinExistence type="predicted"/>
<dbReference type="Proteomes" id="UP000593561">
    <property type="component" value="Unassembled WGS sequence"/>
</dbReference>
<accession>A0A7J8RHS0</accession>
<dbReference type="EMBL" id="JABFAC010000005">
    <property type="protein sequence ID" value="MBA0613133.1"/>
    <property type="molecule type" value="Genomic_DNA"/>
</dbReference>
<evidence type="ECO:0000313" key="1">
    <source>
        <dbReference type="EMBL" id="MBA0613133.1"/>
    </source>
</evidence>
<dbReference type="AlphaFoldDB" id="A0A7J8RHS0"/>
<protein>
    <submittedName>
        <fullName evidence="1">Uncharacterized protein</fullName>
    </submittedName>
</protein>
<sequence>MDKRKVKQRGHGRIYIACGVFYRGGINGSMPKRGVCYNAQGRSGFRLAS</sequence>
<organism evidence="1 2">
    <name type="scientific">Gossypium davidsonii</name>
    <name type="common">Davidson's cotton</name>
    <name type="synonym">Gossypium klotzschianum subsp. davidsonii</name>
    <dbReference type="NCBI Taxonomy" id="34287"/>
    <lineage>
        <taxon>Eukaryota</taxon>
        <taxon>Viridiplantae</taxon>
        <taxon>Streptophyta</taxon>
        <taxon>Embryophyta</taxon>
        <taxon>Tracheophyta</taxon>
        <taxon>Spermatophyta</taxon>
        <taxon>Magnoliopsida</taxon>
        <taxon>eudicotyledons</taxon>
        <taxon>Gunneridae</taxon>
        <taxon>Pentapetalae</taxon>
        <taxon>rosids</taxon>
        <taxon>malvids</taxon>
        <taxon>Malvales</taxon>
        <taxon>Malvaceae</taxon>
        <taxon>Malvoideae</taxon>
        <taxon>Gossypium</taxon>
    </lineage>
</organism>
<reference evidence="1 2" key="1">
    <citation type="journal article" date="2019" name="Genome Biol. Evol.">
        <title>Insights into the evolution of the New World diploid cottons (Gossypium, subgenus Houzingenia) based on genome sequencing.</title>
        <authorList>
            <person name="Grover C.E."/>
            <person name="Arick M.A. 2nd"/>
            <person name="Thrash A."/>
            <person name="Conover J.L."/>
            <person name="Sanders W.S."/>
            <person name="Peterson D.G."/>
            <person name="Frelichowski J.E."/>
            <person name="Scheffler J.A."/>
            <person name="Scheffler B.E."/>
            <person name="Wendel J.F."/>
        </authorList>
    </citation>
    <scope>NUCLEOTIDE SEQUENCE [LARGE SCALE GENOMIC DNA]</scope>
    <source>
        <strain evidence="1">27</strain>
        <tissue evidence="1">Leaf</tissue>
    </source>
</reference>